<keyword evidence="3" id="KW-1185">Reference proteome</keyword>
<dbReference type="AlphaFoldDB" id="A0A162TEE9"/>
<evidence type="ECO:0000313" key="3">
    <source>
        <dbReference type="Proteomes" id="UP000077315"/>
    </source>
</evidence>
<proteinExistence type="predicted"/>
<evidence type="ECO:0000313" key="2">
    <source>
        <dbReference type="EMBL" id="OAD66483.1"/>
    </source>
</evidence>
<organism evidence="2 3">
    <name type="scientific">Phycomyces blakesleeanus (strain ATCC 8743b / DSM 1359 / FGSC 10004 / NBRC 33097 / NRRL 1555)</name>
    <dbReference type="NCBI Taxonomy" id="763407"/>
    <lineage>
        <taxon>Eukaryota</taxon>
        <taxon>Fungi</taxon>
        <taxon>Fungi incertae sedis</taxon>
        <taxon>Mucoromycota</taxon>
        <taxon>Mucoromycotina</taxon>
        <taxon>Mucoromycetes</taxon>
        <taxon>Mucorales</taxon>
        <taxon>Phycomycetaceae</taxon>
        <taxon>Phycomyces</taxon>
    </lineage>
</organism>
<dbReference type="RefSeq" id="XP_018284523.1">
    <property type="nucleotide sequence ID" value="XM_018438852.1"/>
</dbReference>
<gene>
    <name evidence="2" type="ORF">PHYBLDRAFT_183888</name>
</gene>
<accession>A0A162TEE9</accession>
<reference evidence="3" key="1">
    <citation type="submission" date="2015-06" db="EMBL/GenBank/DDBJ databases">
        <title>Expansion of signal transduction pathways in fungi by whole-genome duplication.</title>
        <authorList>
            <consortium name="DOE Joint Genome Institute"/>
            <person name="Corrochano L.M."/>
            <person name="Kuo A."/>
            <person name="Marcet-Houben M."/>
            <person name="Polaino S."/>
            <person name="Salamov A."/>
            <person name="Villalobos J.M."/>
            <person name="Alvarez M.I."/>
            <person name="Avalos J."/>
            <person name="Benito E.P."/>
            <person name="Benoit I."/>
            <person name="Burger G."/>
            <person name="Camino L.P."/>
            <person name="Canovas D."/>
            <person name="Cerda-Olmedo E."/>
            <person name="Cheng J.-F."/>
            <person name="Dominguez A."/>
            <person name="Elias M."/>
            <person name="Eslava A.P."/>
            <person name="Glaser F."/>
            <person name="Grimwood J."/>
            <person name="Gutierrez G."/>
            <person name="Heitman J."/>
            <person name="Henrissat B."/>
            <person name="Iturriaga E.A."/>
            <person name="Lang B.F."/>
            <person name="Lavin J.L."/>
            <person name="Lee S."/>
            <person name="Li W."/>
            <person name="Lindquist E."/>
            <person name="Lopez-Garcia S."/>
            <person name="Luque E.M."/>
            <person name="Marcos A.T."/>
            <person name="Martin J."/>
            <person name="McCluskey K."/>
            <person name="Medina H.R."/>
            <person name="Miralles-Duran A."/>
            <person name="Miyazaki A."/>
            <person name="Munoz-Torres E."/>
            <person name="Oguiza J.A."/>
            <person name="Ohm R."/>
            <person name="Olmedo M."/>
            <person name="Orejas M."/>
            <person name="Ortiz-Castellanos L."/>
            <person name="Pisabarro A.G."/>
            <person name="Rodriguez-Romero J."/>
            <person name="Ruiz-Herrera J."/>
            <person name="Ruiz-Vazquez R."/>
            <person name="Sanz C."/>
            <person name="Schackwitz W."/>
            <person name="Schmutz J."/>
            <person name="Shahriari M."/>
            <person name="Shelest E."/>
            <person name="Silva-Franco F."/>
            <person name="Soanes D."/>
            <person name="Syed K."/>
            <person name="Tagua V.G."/>
            <person name="Talbot N.J."/>
            <person name="Thon M."/>
            <person name="De vries R.P."/>
            <person name="Wiebenga A."/>
            <person name="Yadav J.S."/>
            <person name="Braun E.L."/>
            <person name="Baker S."/>
            <person name="Garre V."/>
            <person name="Horwitz B."/>
            <person name="Torres-Martinez S."/>
            <person name="Idnurm A."/>
            <person name="Herrera-Estrella A."/>
            <person name="Gabaldon T."/>
            <person name="Grigoriev I.V."/>
        </authorList>
    </citation>
    <scope>NUCLEOTIDE SEQUENCE [LARGE SCALE GENOMIC DNA]</scope>
    <source>
        <strain evidence="3">NRRL 1555(-)</strain>
    </source>
</reference>
<dbReference type="EMBL" id="KV441003">
    <property type="protein sequence ID" value="OAD66483.1"/>
    <property type="molecule type" value="Genomic_DNA"/>
</dbReference>
<dbReference type="InParanoid" id="A0A162TEE9"/>
<dbReference type="GeneID" id="28999758"/>
<feature type="region of interest" description="Disordered" evidence="1">
    <location>
        <begin position="55"/>
        <end position="79"/>
    </location>
</feature>
<dbReference type="Proteomes" id="UP000077315">
    <property type="component" value="Unassembled WGS sequence"/>
</dbReference>
<sequence length="79" mass="9144">MLSRLTPPTTTFKSFFGHTNTNTKISKWNCYMIKDKFNIKNKLEVAARYGYPFREYSLGGDEDDEDSPRFKSDGGSYND</sequence>
<protein>
    <submittedName>
        <fullName evidence="2">Uncharacterized protein</fullName>
    </submittedName>
</protein>
<evidence type="ECO:0000256" key="1">
    <source>
        <dbReference type="SAM" id="MobiDB-lite"/>
    </source>
</evidence>
<dbReference type="VEuPathDB" id="FungiDB:PHYBLDRAFT_183888"/>
<name>A0A162TEE9_PHYB8</name>